<dbReference type="Proteomes" id="UP001501586">
    <property type="component" value="Unassembled WGS sequence"/>
</dbReference>
<feature type="chain" id="PRO_5046222817" evidence="11">
    <location>
        <begin position="17"/>
        <end position="419"/>
    </location>
</feature>
<dbReference type="EMBL" id="BAABAZ010000012">
    <property type="protein sequence ID" value="GAA4285371.1"/>
    <property type="molecule type" value="Genomic_DNA"/>
</dbReference>
<reference evidence="14" key="1">
    <citation type="journal article" date="2019" name="Int. J. Syst. Evol. Microbiol.">
        <title>The Global Catalogue of Microorganisms (GCM) 10K type strain sequencing project: providing services to taxonomists for standard genome sequencing and annotation.</title>
        <authorList>
            <consortium name="The Broad Institute Genomics Platform"/>
            <consortium name="The Broad Institute Genome Sequencing Center for Infectious Disease"/>
            <person name="Wu L."/>
            <person name="Ma J."/>
        </authorList>
    </citation>
    <scope>NUCLEOTIDE SEQUENCE [LARGE SCALE GENOMIC DNA]</scope>
    <source>
        <strain evidence="14">JCM 17458</strain>
    </source>
</reference>
<dbReference type="PROSITE" id="PS51371">
    <property type="entry name" value="CBS"/>
    <property type="match status" value="2"/>
</dbReference>
<keyword evidence="6 10" id="KW-1133">Transmembrane helix</keyword>
<feature type="signal peptide" evidence="11">
    <location>
        <begin position="1"/>
        <end position="16"/>
    </location>
</feature>
<keyword evidence="3" id="KW-1003">Cell membrane</keyword>
<keyword evidence="14" id="KW-1185">Reference proteome</keyword>
<protein>
    <submittedName>
        <fullName evidence="13">Hemolysin family protein</fullName>
    </submittedName>
</protein>
<evidence type="ECO:0000256" key="6">
    <source>
        <dbReference type="ARBA" id="ARBA00022989"/>
    </source>
</evidence>
<dbReference type="Pfam" id="PF00571">
    <property type="entry name" value="CBS"/>
    <property type="match status" value="2"/>
</dbReference>
<dbReference type="CDD" id="cd04590">
    <property type="entry name" value="CBS_pair_CorC_HlyC_assoc"/>
    <property type="match status" value="1"/>
</dbReference>
<dbReference type="InterPro" id="IPR044751">
    <property type="entry name" value="Ion_transp-like_CBS"/>
</dbReference>
<gene>
    <name evidence="13" type="ORF">GCM10022261_29020</name>
</gene>
<keyword evidence="11" id="KW-0732">Signal</keyword>
<evidence type="ECO:0000256" key="9">
    <source>
        <dbReference type="PROSITE-ProRule" id="PRU00703"/>
    </source>
</evidence>
<dbReference type="InterPro" id="IPR036318">
    <property type="entry name" value="FAD-bd_PCMH-like_sf"/>
</dbReference>
<comment type="similarity">
    <text evidence="2">Belongs to the UPF0053 family.</text>
</comment>
<dbReference type="Gene3D" id="3.30.465.10">
    <property type="match status" value="1"/>
</dbReference>
<feature type="domain" description="CBS" evidence="12">
    <location>
        <begin position="201"/>
        <end position="261"/>
    </location>
</feature>
<dbReference type="PANTHER" id="PTHR22777">
    <property type="entry name" value="HEMOLYSIN-RELATED"/>
    <property type="match status" value="1"/>
</dbReference>
<evidence type="ECO:0000256" key="3">
    <source>
        <dbReference type="ARBA" id="ARBA00022475"/>
    </source>
</evidence>
<evidence type="ECO:0000256" key="7">
    <source>
        <dbReference type="ARBA" id="ARBA00023122"/>
    </source>
</evidence>
<evidence type="ECO:0000256" key="1">
    <source>
        <dbReference type="ARBA" id="ARBA00004651"/>
    </source>
</evidence>
<evidence type="ECO:0000256" key="11">
    <source>
        <dbReference type="SAM" id="SignalP"/>
    </source>
</evidence>
<dbReference type="Gene3D" id="3.10.580.10">
    <property type="entry name" value="CBS-domain"/>
    <property type="match status" value="1"/>
</dbReference>
<dbReference type="Pfam" id="PF01595">
    <property type="entry name" value="CNNM"/>
    <property type="match status" value="1"/>
</dbReference>
<keyword evidence="7 9" id="KW-0129">CBS domain</keyword>
<accession>A0ABP8EN93</accession>
<dbReference type="InterPro" id="IPR000644">
    <property type="entry name" value="CBS_dom"/>
</dbReference>
<keyword evidence="8 10" id="KW-0472">Membrane</keyword>
<dbReference type="PANTHER" id="PTHR22777:SF32">
    <property type="entry name" value="UPF0053 INNER MEMBRANE PROTEIN YFJD"/>
    <property type="match status" value="1"/>
</dbReference>
<dbReference type="RefSeq" id="WP_236863207.1">
    <property type="nucleotide sequence ID" value="NZ_BAABAZ010000012.1"/>
</dbReference>
<dbReference type="InterPro" id="IPR016169">
    <property type="entry name" value="FAD-bd_PCMH_sub2"/>
</dbReference>
<evidence type="ECO:0000256" key="8">
    <source>
        <dbReference type="ARBA" id="ARBA00023136"/>
    </source>
</evidence>
<feature type="transmembrane region" description="Helical" evidence="10">
    <location>
        <begin position="87"/>
        <end position="109"/>
    </location>
</feature>
<proteinExistence type="inferred from homology"/>
<evidence type="ECO:0000256" key="2">
    <source>
        <dbReference type="ARBA" id="ARBA00006337"/>
    </source>
</evidence>
<keyword evidence="5" id="KW-0677">Repeat</keyword>
<dbReference type="InterPro" id="IPR005170">
    <property type="entry name" value="Transptr-assoc_dom"/>
</dbReference>
<dbReference type="InterPro" id="IPR046342">
    <property type="entry name" value="CBS_dom_sf"/>
</dbReference>
<dbReference type="SUPFAM" id="SSF56176">
    <property type="entry name" value="FAD-binding/transporter-associated domain-like"/>
    <property type="match status" value="1"/>
</dbReference>
<comment type="caution">
    <text evidence="13">The sequence shown here is derived from an EMBL/GenBank/DDBJ whole genome shotgun (WGS) entry which is preliminary data.</text>
</comment>
<evidence type="ECO:0000313" key="14">
    <source>
        <dbReference type="Proteomes" id="UP001501586"/>
    </source>
</evidence>
<evidence type="ECO:0000259" key="12">
    <source>
        <dbReference type="PROSITE" id="PS51371"/>
    </source>
</evidence>
<feature type="domain" description="CBS" evidence="12">
    <location>
        <begin position="268"/>
        <end position="325"/>
    </location>
</feature>
<sequence length="419" mass="45713">MTVGFFVLALVCVAGAALLAAGEAAVSSVSHHQVADAVAENQRGAAHVARILDDLPTHVNVLTFLRQFFEAMGTVFVAMAYMRVLGVGWQMVLFTVLTASIAMFVIAGVSPRTIGRRRSLSVSLGLGWLITGLRTGLGPVARVLVWLGNMLTPAKVFRDGPFVTEEQLRDLVDRSEVIEEEERDMIQSVFNLGDTRAHRVMVPRPDLVTVASGTTLPKAMSLFLRSGFSRVPVVGEDVDDVLGLLYLKDVARRLHTHPGESELTVDDLARPLVFVPETKPVDELLRQMQLESRHVAVVIDEYGGVAGIVTIEDIVEEIVGEIDDEHDQSDEDIVEQEPGVFRVSSRMQIEDLAEHFDVRIEDETVSTVGGLLAKEIGRVPIEGSTAVIAGLRLQALPGQGRRHRITHLTVTREEDGAPS</sequence>
<dbReference type="SMART" id="SM00116">
    <property type="entry name" value="CBS"/>
    <property type="match status" value="2"/>
</dbReference>
<dbReference type="SMART" id="SM01091">
    <property type="entry name" value="CorC_HlyC"/>
    <property type="match status" value="1"/>
</dbReference>
<evidence type="ECO:0000256" key="10">
    <source>
        <dbReference type="SAM" id="Phobius"/>
    </source>
</evidence>
<organism evidence="13 14">
    <name type="scientific">Brevibacterium daeguense</name>
    <dbReference type="NCBI Taxonomy" id="909936"/>
    <lineage>
        <taxon>Bacteria</taxon>
        <taxon>Bacillati</taxon>
        <taxon>Actinomycetota</taxon>
        <taxon>Actinomycetes</taxon>
        <taxon>Micrococcales</taxon>
        <taxon>Brevibacteriaceae</taxon>
        <taxon>Brevibacterium</taxon>
    </lineage>
</organism>
<evidence type="ECO:0000256" key="5">
    <source>
        <dbReference type="ARBA" id="ARBA00022737"/>
    </source>
</evidence>
<comment type="subcellular location">
    <subcellularLocation>
        <location evidence="1">Cell membrane</location>
        <topology evidence="1">Multi-pass membrane protein</topology>
    </subcellularLocation>
</comment>
<dbReference type="SUPFAM" id="SSF54631">
    <property type="entry name" value="CBS-domain pair"/>
    <property type="match status" value="1"/>
</dbReference>
<name>A0ABP8EN93_9MICO</name>
<dbReference type="InterPro" id="IPR002550">
    <property type="entry name" value="CNNM"/>
</dbReference>
<evidence type="ECO:0000313" key="13">
    <source>
        <dbReference type="EMBL" id="GAA4285371.1"/>
    </source>
</evidence>
<dbReference type="Pfam" id="PF03471">
    <property type="entry name" value="CorC_HlyC"/>
    <property type="match status" value="1"/>
</dbReference>
<keyword evidence="4 10" id="KW-0812">Transmembrane</keyword>
<evidence type="ECO:0000256" key="4">
    <source>
        <dbReference type="ARBA" id="ARBA00022692"/>
    </source>
</evidence>